<accession>A0ACB8BPE5</accession>
<proteinExistence type="predicted"/>
<dbReference type="EMBL" id="MU266365">
    <property type="protein sequence ID" value="KAH7927504.1"/>
    <property type="molecule type" value="Genomic_DNA"/>
</dbReference>
<gene>
    <name evidence="1" type="ORF">BV22DRAFT_271064</name>
</gene>
<reference evidence="1" key="1">
    <citation type="journal article" date="2021" name="New Phytol.">
        <title>Evolutionary innovations through gain and loss of genes in the ectomycorrhizal Boletales.</title>
        <authorList>
            <person name="Wu G."/>
            <person name="Miyauchi S."/>
            <person name="Morin E."/>
            <person name="Kuo A."/>
            <person name="Drula E."/>
            <person name="Varga T."/>
            <person name="Kohler A."/>
            <person name="Feng B."/>
            <person name="Cao Y."/>
            <person name="Lipzen A."/>
            <person name="Daum C."/>
            <person name="Hundley H."/>
            <person name="Pangilinan J."/>
            <person name="Johnson J."/>
            <person name="Barry K."/>
            <person name="LaButti K."/>
            <person name="Ng V."/>
            <person name="Ahrendt S."/>
            <person name="Min B."/>
            <person name="Choi I.G."/>
            <person name="Park H."/>
            <person name="Plett J.M."/>
            <person name="Magnuson J."/>
            <person name="Spatafora J.W."/>
            <person name="Nagy L.G."/>
            <person name="Henrissat B."/>
            <person name="Grigoriev I.V."/>
            <person name="Yang Z.L."/>
            <person name="Xu J."/>
            <person name="Martin F.M."/>
        </authorList>
    </citation>
    <scope>NUCLEOTIDE SEQUENCE</scope>
    <source>
        <strain evidence="1">KUC20120723A-06</strain>
    </source>
</reference>
<keyword evidence="2" id="KW-1185">Reference proteome</keyword>
<dbReference type="Proteomes" id="UP000790709">
    <property type="component" value="Unassembled WGS sequence"/>
</dbReference>
<protein>
    <submittedName>
        <fullName evidence="1">Uncharacterized protein</fullName>
    </submittedName>
</protein>
<name>A0ACB8BPE5_9AGAM</name>
<sequence length="118" mass="13124">MGAEASWSISLVLACRHVNLYNGDRLVVILLNMLSSMSRSSQINLNTWHVENASSTHPTERFRQPCMYLFGASYIPYPSRTLLSCPPPRLPSDCQRVNPHQGDCQSFIPSGSALVDNT</sequence>
<comment type="caution">
    <text evidence="1">The sequence shown here is derived from an EMBL/GenBank/DDBJ whole genome shotgun (WGS) entry which is preliminary data.</text>
</comment>
<evidence type="ECO:0000313" key="1">
    <source>
        <dbReference type="EMBL" id="KAH7927504.1"/>
    </source>
</evidence>
<organism evidence="1 2">
    <name type="scientific">Leucogyrophana mollusca</name>
    <dbReference type="NCBI Taxonomy" id="85980"/>
    <lineage>
        <taxon>Eukaryota</taxon>
        <taxon>Fungi</taxon>
        <taxon>Dikarya</taxon>
        <taxon>Basidiomycota</taxon>
        <taxon>Agaricomycotina</taxon>
        <taxon>Agaricomycetes</taxon>
        <taxon>Agaricomycetidae</taxon>
        <taxon>Boletales</taxon>
        <taxon>Boletales incertae sedis</taxon>
        <taxon>Leucogyrophana</taxon>
    </lineage>
</organism>
<evidence type="ECO:0000313" key="2">
    <source>
        <dbReference type="Proteomes" id="UP000790709"/>
    </source>
</evidence>